<name>A0ABR5VI44_MARGR</name>
<protein>
    <recommendedName>
        <fullName evidence="5">DUF349 domain-containing protein</fullName>
    </recommendedName>
</protein>
<feature type="coiled-coil region" evidence="1">
    <location>
        <begin position="392"/>
        <end position="426"/>
    </location>
</feature>
<dbReference type="Pfam" id="PF03993">
    <property type="entry name" value="DUF349"/>
    <property type="match status" value="3"/>
</dbReference>
<feature type="coiled-coil region" evidence="1">
    <location>
        <begin position="685"/>
        <end position="714"/>
    </location>
</feature>
<dbReference type="Proteomes" id="UP000075766">
    <property type="component" value="Unassembled WGS sequence"/>
</dbReference>
<feature type="coiled-coil region" evidence="1">
    <location>
        <begin position="474"/>
        <end position="511"/>
    </location>
</feature>
<reference evidence="3 4" key="1">
    <citation type="submission" date="2016-02" db="EMBL/GenBank/DDBJ databases">
        <title>Genome sequence of Marichromatium gracile YL-28, a purple sulfur bacterium.</title>
        <authorList>
            <person name="Zhao C."/>
            <person name="Hong X."/>
            <person name="Chen S."/>
            <person name="Yang S."/>
        </authorList>
    </citation>
    <scope>NUCLEOTIDE SEQUENCE [LARGE SCALE GENOMIC DNA]</scope>
    <source>
        <strain evidence="3 4">YL28</strain>
    </source>
</reference>
<dbReference type="InterPro" id="IPR007139">
    <property type="entry name" value="DUF349"/>
</dbReference>
<evidence type="ECO:0000313" key="4">
    <source>
        <dbReference type="Proteomes" id="UP000075766"/>
    </source>
</evidence>
<gene>
    <name evidence="3" type="ORF">AY586_12305</name>
</gene>
<keyword evidence="4" id="KW-1185">Reference proteome</keyword>
<evidence type="ECO:0000256" key="2">
    <source>
        <dbReference type="SAM" id="MobiDB-lite"/>
    </source>
</evidence>
<evidence type="ECO:0008006" key="5">
    <source>
        <dbReference type="Google" id="ProtNLM"/>
    </source>
</evidence>
<dbReference type="EMBL" id="LSYU01000045">
    <property type="protein sequence ID" value="KXX64767.1"/>
    <property type="molecule type" value="Genomic_DNA"/>
</dbReference>
<evidence type="ECO:0000256" key="1">
    <source>
        <dbReference type="SAM" id="Coils"/>
    </source>
</evidence>
<comment type="caution">
    <text evidence="3">The sequence shown here is derived from an EMBL/GenBank/DDBJ whole genome shotgun (WGS) entry which is preliminary data.</text>
</comment>
<proteinExistence type="predicted"/>
<sequence>MLLKRFLKRRKTDATAHPRTPPASVAREPAETPPPPVAPGDLDRLAATLVNATAASERDAAATRYGELLARLQPATERAPRLAAITAPEALASLARRCPDPALRLSLIDRLDAAEALAECALEDPVAANRRAAIERLERREALERVVREIGKRDKVVHRRAREKLRLIAEREAEPQRIREQCSGLCERAERLGRLGNWTQDRALLDHLDQQWGELETRAEPELRERYQQARARFIAAFETASSAAAREQAEQQDQAARAAAYQALLTRLETLAEAATPDAAELARIEHEWGALAALPDPEQAPLDARRRALASRIADHHSRERAQAQARAQLAEYQTRIGELLDSPKPLVCHRAERLLQRARDCCATLDGDPATAACGTLVDRLAARIRTQRRNAEQRRDQLGGRLAELEQRLEAGELRKADALFQSLQAGLELVETSGCANADSVRAAERLRQLAPQLRELQQWRRWSADQHREALCTEIAALEAEAPALEQAAEQLQSLQQRWKELDRSGARADETLRARFQETATRIRERCRPHLEAQVAERAANHAACERLCDQFEAFIEGVDWEQADWKQVVQTRADTRRAWAAIGPVEARHRHALERRFHRALKRLERRLEAERKRNFAFKRALIAEVETLVEHQPLEEALERTKALQRDWHTTVAARQKDENRIWREFRAACDAVFARRAALQKAQFAELENNLARREALCTEAEQSAADETTPERLDARLGELDARWRELQALAVPRQAAGALKARWQAARERLVQARQRARERERGRSIALLERQEALCARIEQAAIAEHGHGLERAAIETEWTALGALRDQALQTAMDARLRRACEALADAATAQALAAELDAHGEQRQRLCLQLEILTGIDSPPECSQQRLAYQVARLAERMGDGESDPLGGTTELLRDWYLSAPAPADAALAARFARVVAALTPEPAHDTGTPA</sequence>
<dbReference type="RefSeq" id="WP_062274720.1">
    <property type="nucleotide sequence ID" value="NZ_LSYU01000045.1"/>
</dbReference>
<feature type="compositionally biased region" description="Basic residues" evidence="2">
    <location>
        <begin position="1"/>
        <end position="11"/>
    </location>
</feature>
<feature type="region of interest" description="Disordered" evidence="2">
    <location>
        <begin position="1"/>
        <end position="40"/>
    </location>
</feature>
<organism evidence="3 4">
    <name type="scientific">Marichromatium gracile</name>
    <name type="common">Chromatium gracile</name>
    <dbReference type="NCBI Taxonomy" id="1048"/>
    <lineage>
        <taxon>Bacteria</taxon>
        <taxon>Pseudomonadati</taxon>
        <taxon>Pseudomonadota</taxon>
        <taxon>Gammaproteobacteria</taxon>
        <taxon>Chromatiales</taxon>
        <taxon>Chromatiaceae</taxon>
        <taxon>Marichromatium</taxon>
    </lineage>
</organism>
<keyword evidence="1" id="KW-0175">Coiled coil</keyword>
<accession>A0ABR5VI44</accession>
<feature type="coiled-coil region" evidence="1">
    <location>
        <begin position="602"/>
        <end position="629"/>
    </location>
</feature>
<evidence type="ECO:0000313" key="3">
    <source>
        <dbReference type="EMBL" id="KXX64767.1"/>
    </source>
</evidence>